<keyword evidence="6" id="KW-0418">Kinase</keyword>
<dbReference type="PRINTS" id="PR00344">
    <property type="entry name" value="BCTRLSENSOR"/>
</dbReference>
<dbReference type="Gene3D" id="1.10.287.130">
    <property type="match status" value="1"/>
</dbReference>
<dbReference type="SMART" id="SM00387">
    <property type="entry name" value="HATPase_c"/>
    <property type="match status" value="1"/>
</dbReference>
<dbReference type="EC" id="2.7.13.3" evidence="2"/>
<dbReference type="Gene3D" id="3.30.565.10">
    <property type="entry name" value="Histidine kinase-like ATPase, C-terminal domain"/>
    <property type="match status" value="1"/>
</dbReference>
<dbReference type="Proteomes" id="UP001233264">
    <property type="component" value="Plasmid pSkuCCBAU71714a"/>
</dbReference>
<dbReference type="Pfam" id="PF02518">
    <property type="entry name" value="HATPase_c"/>
    <property type="match status" value="1"/>
</dbReference>
<keyword evidence="5" id="KW-0547">Nucleotide-binding</keyword>
<evidence type="ECO:0000259" key="10">
    <source>
        <dbReference type="PROSITE" id="PS50109"/>
    </source>
</evidence>
<sequence>MRLQIRPLVFVLVLLAFPATAIEGQTAAPKRVLIVYENESTLYAAVQVAAGIRQHMEANSSEHIEFYTEYLDTVRFPSPDHASRLVAFLEAKYRQLHLDVVMAGGPGALRFVLKNRDRLAEGVPVVFGAVTENSIGDDLPPDVKGIVSRFDLGRTVQLASRLQPRARRVVIMSGSADFDRSWDATARRVLGERYAGLDVEYVSGLSLAGFRSKAAELPSDSVLVILTVFQDAEGTKFVPREAATRIAAASSVPVYSVYSSYFGSHVAAGYVGTFQSIGAQMAALSLDIIKGDLSAPPTTPAREVALVDWREVRRWGIDDLLIPEGAEILNDEPTAWERYRLAIIAALLVIVAQMLTIAALTYQNRRSRKLEATLVSERLELAHLSRRSQLGELSGALAHELTQPLTSILANAEAGQRLATDEAPEIDEIRAIFDDIVADDKRAAAVITQLRSMMLKGEASREVLDLNEAVHSTVALARAELLARRTEVEVIEQIAPLSVKANLVQLQQVILNLLLNAADAMAAIPPKRRRVEITLGKRENGDCELTVADRGPGIPPELRTEVFKPFVSSKKTGLGLGLAICRTIIESQGGTLFFDDGVTRGARAVVILPSA</sequence>
<dbReference type="InterPro" id="IPR004358">
    <property type="entry name" value="Sig_transdc_His_kin-like_C"/>
</dbReference>
<gene>
    <name evidence="11" type="ORF">PZL22_006248</name>
</gene>
<dbReference type="InterPro" id="IPR003594">
    <property type="entry name" value="HATPase_dom"/>
</dbReference>
<dbReference type="InterPro" id="IPR005467">
    <property type="entry name" value="His_kinase_dom"/>
</dbReference>
<evidence type="ECO:0000256" key="7">
    <source>
        <dbReference type="ARBA" id="ARBA00022840"/>
    </source>
</evidence>
<organism evidence="11 12">
    <name type="scientific">Sinorhizobium kummerowiae</name>
    <dbReference type="NCBI Taxonomy" id="158892"/>
    <lineage>
        <taxon>Bacteria</taxon>
        <taxon>Pseudomonadati</taxon>
        <taxon>Pseudomonadota</taxon>
        <taxon>Alphaproteobacteria</taxon>
        <taxon>Hyphomicrobiales</taxon>
        <taxon>Rhizobiaceae</taxon>
        <taxon>Sinorhizobium/Ensifer group</taxon>
        <taxon>Sinorhizobium</taxon>
    </lineage>
</organism>
<feature type="chain" id="PRO_5046290322" description="histidine kinase" evidence="9">
    <location>
        <begin position="22"/>
        <end position="611"/>
    </location>
</feature>
<dbReference type="SMART" id="SM00388">
    <property type="entry name" value="HisKA"/>
    <property type="match status" value="1"/>
</dbReference>
<geneLocation type="plasmid" evidence="11 12">
    <name>pSkuCCBAU71714a</name>
</geneLocation>
<evidence type="ECO:0000256" key="8">
    <source>
        <dbReference type="ARBA" id="ARBA00023012"/>
    </source>
</evidence>
<keyword evidence="11" id="KW-0614">Plasmid</keyword>
<dbReference type="SUPFAM" id="SSF55874">
    <property type="entry name" value="ATPase domain of HSP90 chaperone/DNA topoisomerase II/histidine kinase"/>
    <property type="match status" value="1"/>
</dbReference>
<dbReference type="GO" id="GO:0005524">
    <property type="term" value="F:ATP binding"/>
    <property type="evidence" value="ECO:0007669"/>
    <property type="project" value="UniProtKB-KW"/>
</dbReference>
<keyword evidence="3" id="KW-0597">Phosphoprotein</keyword>
<evidence type="ECO:0000313" key="12">
    <source>
        <dbReference type="Proteomes" id="UP001233264"/>
    </source>
</evidence>
<dbReference type="PANTHER" id="PTHR43065">
    <property type="entry name" value="SENSOR HISTIDINE KINASE"/>
    <property type="match status" value="1"/>
</dbReference>
<evidence type="ECO:0000256" key="4">
    <source>
        <dbReference type="ARBA" id="ARBA00022679"/>
    </source>
</evidence>
<dbReference type="PANTHER" id="PTHR43065:SF10">
    <property type="entry name" value="PEROXIDE STRESS-ACTIVATED HISTIDINE KINASE MAK3"/>
    <property type="match status" value="1"/>
</dbReference>
<name>A0ABY8TE09_9HYPH</name>
<dbReference type="PROSITE" id="PS50109">
    <property type="entry name" value="HIS_KIN"/>
    <property type="match status" value="1"/>
</dbReference>
<evidence type="ECO:0000256" key="9">
    <source>
        <dbReference type="SAM" id="SignalP"/>
    </source>
</evidence>
<dbReference type="InterPro" id="IPR036890">
    <property type="entry name" value="HATPase_C_sf"/>
</dbReference>
<dbReference type="InterPro" id="IPR036097">
    <property type="entry name" value="HisK_dim/P_sf"/>
</dbReference>
<evidence type="ECO:0000256" key="1">
    <source>
        <dbReference type="ARBA" id="ARBA00000085"/>
    </source>
</evidence>
<proteinExistence type="predicted"/>
<evidence type="ECO:0000256" key="3">
    <source>
        <dbReference type="ARBA" id="ARBA00022553"/>
    </source>
</evidence>
<dbReference type="CDD" id="cd00082">
    <property type="entry name" value="HisKA"/>
    <property type="match status" value="1"/>
</dbReference>
<keyword evidence="12" id="KW-1185">Reference proteome</keyword>
<comment type="catalytic activity">
    <reaction evidence="1">
        <text>ATP + protein L-histidine = ADP + protein N-phospho-L-histidine.</text>
        <dbReference type="EC" id="2.7.13.3"/>
    </reaction>
</comment>
<dbReference type="RefSeq" id="WP_127621828.1">
    <property type="nucleotide sequence ID" value="NZ_CP120366.1"/>
</dbReference>
<keyword evidence="7 11" id="KW-0067">ATP-binding</keyword>
<evidence type="ECO:0000256" key="6">
    <source>
        <dbReference type="ARBA" id="ARBA00022777"/>
    </source>
</evidence>
<reference evidence="11 12" key="1">
    <citation type="submission" date="2023-03" db="EMBL/GenBank/DDBJ databases">
        <authorList>
            <person name="Menendez E."/>
            <person name="Kaur S."/>
            <person name="Flores-Felix J.D."/>
            <person name="diCenzo G.C."/>
            <person name="Peix A."/>
            <person name="Velazquez E."/>
        </authorList>
    </citation>
    <scope>NUCLEOTIDE SEQUENCE [LARGE SCALE GENOMIC DNA]</scope>
    <source>
        <strain evidence="11 12">CCBAU 71714</strain>
        <plasmid evidence="11 12">pSkuCCBAU71714a</plasmid>
    </source>
</reference>
<dbReference type="InterPro" id="IPR003661">
    <property type="entry name" value="HisK_dim/P_dom"/>
</dbReference>
<evidence type="ECO:0000256" key="2">
    <source>
        <dbReference type="ARBA" id="ARBA00012438"/>
    </source>
</evidence>
<dbReference type="EMBL" id="CP120366">
    <property type="protein sequence ID" value="WHS96027.1"/>
    <property type="molecule type" value="Genomic_DNA"/>
</dbReference>
<dbReference type="SUPFAM" id="SSF47384">
    <property type="entry name" value="Homodimeric domain of signal transducing histidine kinase"/>
    <property type="match status" value="1"/>
</dbReference>
<keyword evidence="4" id="KW-0808">Transferase</keyword>
<keyword evidence="9" id="KW-0732">Signal</keyword>
<evidence type="ECO:0000256" key="5">
    <source>
        <dbReference type="ARBA" id="ARBA00022741"/>
    </source>
</evidence>
<keyword evidence="8" id="KW-0902">Two-component regulatory system</keyword>
<feature type="domain" description="Histidine kinase" evidence="10">
    <location>
        <begin position="396"/>
        <end position="611"/>
    </location>
</feature>
<protein>
    <recommendedName>
        <fullName evidence="2">histidine kinase</fullName>
        <ecNumber evidence="2">2.7.13.3</ecNumber>
    </recommendedName>
</protein>
<accession>A0ABY8TE09</accession>
<evidence type="ECO:0000313" key="11">
    <source>
        <dbReference type="EMBL" id="WHS96027.1"/>
    </source>
</evidence>
<feature type="signal peptide" evidence="9">
    <location>
        <begin position="1"/>
        <end position="21"/>
    </location>
</feature>